<evidence type="ECO:0000313" key="1">
    <source>
        <dbReference type="EMBL" id="NLR69023.1"/>
    </source>
</evidence>
<keyword evidence="2" id="KW-1185">Reference proteome</keyword>
<dbReference type="Proteomes" id="UP000570474">
    <property type="component" value="Unassembled WGS sequence"/>
</dbReference>
<name>A0A847S0S7_9BACT</name>
<accession>A0A847S0S7</accession>
<proteinExistence type="predicted"/>
<reference evidence="1 2" key="1">
    <citation type="submission" date="2020-04" db="EMBL/GenBank/DDBJ databases">
        <authorList>
            <person name="Yin C."/>
        </authorList>
    </citation>
    <scope>NUCLEOTIDE SEQUENCE [LARGE SCALE GENOMIC DNA]</scope>
    <source>
        <strain evidence="1 2">Ae27</strain>
    </source>
</reference>
<dbReference type="RefSeq" id="WP_168874962.1">
    <property type="nucleotide sequence ID" value="NZ_JABAIA010000004.1"/>
</dbReference>
<protein>
    <submittedName>
        <fullName evidence="1">Uncharacterized protein</fullName>
    </submittedName>
</protein>
<sequence>MDSEQYYKAQLEKLIHLKEIPSSSSDAKSASSFKTYKEAYEAFSFVRTGEVFSVTTAASPTKPPKDNGTNQARIGNVVPDYYSITPNLTTSVGPTSSLGVNFTLDFRCQWEEGPNPDEWIPSIVVLGKSQPIYYYSGVGKMTSYGSVWSGLTFKGRVQGETVVAGTTTSWFINVDVGVTIIPATQPGGTAYTQSTFQAKSI</sequence>
<dbReference type="EMBL" id="JABAIA010000004">
    <property type="protein sequence ID" value="NLR69023.1"/>
    <property type="molecule type" value="Genomic_DNA"/>
</dbReference>
<evidence type="ECO:0000313" key="2">
    <source>
        <dbReference type="Proteomes" id="UP000570474"/>
    </source>
</evidence>
<comment type="caution">
    <text evidence="1">The sequence shown here is derived from an EMBL/GenBank/DDBJ whole genome shotgun (WGS) entry which is preliminary data.</text>
</comment>
<dbReference type="AlphaFoldDB" id="A0A847S0S7"/>
<gene>
    <name evidence="1" type="ORF">HGH92_32275</name>
</gene>
<organism evidence="1 2">
    <name type="scientific">Chitinophaga varians</name>
    <dbReference type="NCBI Taxonomy" id="2202339"/>
    <lineage>
        <taxon>Bacteria</taxon>
        <taxon>Pseudomonadati</taxon>
        <taxon>Bacteroidota</taxon>
        <taxon>Chitinophagia</taxon>
        <taxon>Chitinophagales</taxon>
        <taxon>Chitinophagaceae</taxon>
        <taxon>Chitinophaga</taxon>
    </lineage>
</organism>